<dbReference type="GO" id="GO:0009536">
    <property type="term" value="C:plastid"/>
    <property type="evidence" value="ECO:0007669"/>
    <property type="project" value="UniProtKB-SubCell"/>
</dbReference>
<dbReference type="InterPro" id="IPR022671">
    <property type="entry name" value="Ribosomal_uL2_CS"/>
</dbReference>
<geneLocation type="non-photosynthetic plastid" evidence="11"/>
<dbReference type="InterPro" id="IPR022669">
    <property type="entry name" value="Ribosomal_uL2_C"/>
</dbReference>
<dbReference type="FunFam" id="2.30.30.30:FF:000001">
    <property type="entry name" value="50S ribosomal protein L2"/>
    <property type="match status" value="1"/>
</dbReference>
<dbReference type="InterPro" id="IPR012340">
    <property type="entry name" value="NA-bd_OB-fold"/>
</dbReference>
<proteinExistence type="inferred from homology"/>
<gene>
    <name evidence="11" type="primary">rpl2</name>
    <name evidence="11" type="ORF">DBVPGpl_029</name>
</gene>
<reference evidence="11" key="1">
    <citation type="journal article" name="Front. Plant Sci.">
        <title>Sequencing and Analysis of the Complete Organellar Genomes of Prototheca wickerhamii.</title>
        <authorList>
            <person name="Bakula Z."/>
            <person name="Gromadka R."/>
            <person name="Gawor J."/>
            <person name="Siedlecki P."/>
            <person name="Pomorski J.J."/>
            <person name="Maciszewski K."/>
            <person name="Gromadka A."/>
            <person name="Karnkowska A."/>
            <person name="Jagielski T."/>
        </authorList>
    </citation>
    <scope>NUCLEOTIDE SEQUENCE</scope>
    <source>
        <strain evidence="11">DBVPG</strain>
    </source>
</reference>
<dbReference type="HAMAP" id="MF_01320_B">
    <property type="entry name" value="Ribosomal_uL2_B"/>
    <property type="match status" value="1"/>
</dbReference>
<keyword evidence="4 11" id="KW-0934">Plastid</keyword>
<evidence type="ECO:0000313" key="11">
    <source>
        <dbReference type="EMBL" id="QOZ41697.1"/>
    </source>
</evidence>
<evidence type="ECO:0000256" key="8">
    <source>
        <dbReference type="SAM" id="MobiDB-lite"/>
    </source>
</evidence>
<dbReference type="PANTHER" id="PTHR13691">
    <property type="entry name" value="RIBOSOMAL PROTEIN L2"/>
    <property type="match status" value="1"/>
</dbReference>
<dbReference type="Pfam" id="PF03947">
    <property type="entry name" value="Ribosomal_L2_C"/>
    <property type="match status" value="1"/>
</dbReference>
<dbReference type="NCBIfam" id="TIGR01171">
    <property type="entry name" value="rplB_bact"/>
    <property type="match status" value="1"/>
</dbReference>
<dbReference type="GO" id="GO:0016740">
    <property type="term" value="F:transferase activity"/>
    <property type="evidence" value="ECO:0007669"/>
    <property type="project" value="InterPro"/>
</dbReference>
<dbReference type="Gene3D" id="2.30.30.30">
    <property type="match status" value="1"/>
</dbReference>
<comment type="similarity">
    <text evidence="2">Belongs to the universal ribosomal protein uL2 family.</text>
</comment>
<dbReference type="GO" id="GO:0003735">
    <property type="term" value="F:structural constituent of ribosome"/>
    <property type="evidence" value="ECO:0007669"/>
    <property type="project" value="InterPro"/>
</dbReference>
<evidence type="ECO:0000256" key="1">
    <source>
        <dbReference type="ARBA" id="ARBA00004474"/>
    </source>
</evidence>
<dbReference type="InterPro" id="IPR014722">
    <property type="entry name" value="Rib_uL2_dom2"/>
</dbReference>
<evidence type="ECO:0000256" key="4">
    <source>
        <dbReference type="ARBA" id="ARBA00022640"/>
    </source>
</evidence>
<evidence type="ECO:0000256" key="3">
    <source>
        <dbReference type="ARBA" id="ARBA00011838"/>
    </source>
</evidence>
<evidence type="ECO:0000256" key="7">
    <source>
        <dbReference type="ARBA" id="ARBA00069872"/>
    </source>
</evidence>
<dbReference type="GO" id="GO:0032543">
    <property type="term" value="P:mitochondrial translation"/>
    <property type="evidence" value="ECO:0007669"/>
    <property type="project" value="TreeGrafter"/>
</dbReference>
<dbReference type="InterPro" id="IPR002171">
    <property type="entry name" value="Ribosomal_uL2"/>
</dbReference>
<dbReference type="Gene3D" id="2.40.50.140">
    <property type="entry name" value="Nucleic acid-binding proteins"/>
    <property type="match status" value="1"/>
</dbReference>
<keyword evidence="5 11" id="KW-0689">Ribosomal protein</keyword>
<dbReference type="FunFam" id="2.40.50.140:FF:000003">
    <property type="entry name" value="50S ribosomal protein L2"/>
    <property type="match status" value="1"/>
</dbReference>
<dbReference type="FunFam" id="4.10.950.10:FF:000001">
    <property type="entry name" value="50S ribosomal protein L2"/>
    <property type="match status" value="1"/>
</dbReference>
<protein>
    <recommendedName>
        <fullName evidence="7">Large ribosomal subunit protein uL2m</fullName>
    </recommendedName>
</protein>
<dbReference type="PROSITE" id="PS00467">
    <property type="entry name" value="RIBOSOMAL_L2"/>
    <property type="match status" value="1"/>
</dbReference>
<dbReference type="GeneID" id="63880518"/>
<evidence type="ECO:0000256" key="2">
    <source>
        <dbReference type="ARBA" id="ARBA00005636"/>
    </source>
</evidence>
<feature type="region of interest" description="Disordered" evidence="8">
    <location>
        <begin position="30"/>
        <end position="54"/>
    </location>
</feature>
<dbReference type="PIRSF" id="PIRSF002158">
    <property type="entry name" value="Ribosomal_L2"/>
    <property type="match status" value="1"/>
</dbReference>
<name>A0A873HVT8_PROWI</name>
<evidence type="ECO:0000256" key="6">
    <source>
        <dbReference type="ARBA" id="ARBA00023274"/>
    </source>
</evidence>
<organism evidence="11">
    <name type="scientific">Prototheca wickerhamii</name>
    <dbReference type="NCBI Taxonomy" id="3111"/>
    <lineage>
        <taxon>Eukaryota</taxon>
        <taxon>Viridiplantae</taxon>
        <taxon>Chlorophyta</taxon>
        <taxon>core chlorophytes</taxon>
        <taxon>Trebouxiophyceae</taxon>
        <taxon>Chlorellales</taxon>
        <taxon>Chlorellaceae</taxon>
        <taxon>Prototheca</taxon>
    </lineage>
</organism>
<keyword evidence="6" id="KW-0687">Ribonucleoprotein</keyword>
<dbReference type="Gene3D" id="4.10.950.10">
    <property type="entry name" value="Ribosomal protein L2, domain 3"/>
    <property type="match status" value="1"/>
</dbReference>
<dbReference type="PANTHER" id="PTHR13691:SF5">
    <property type="entry name" value="LARGE RIBOSOMAL SUBUNIT PROTEIN UL2M"/>
    <property type="match status" value="1"/>
</dbReference>
<evidence type="ECO:0000256" key="5">
    <source>
        <dbReference type="ARBA" id="ARBA00022980"/>
    </source>
</evidence>
<comment type="subcellular location">
    <subcellularLocation>
        <location evidence="1">Plastid</location>
    </subcellularLocation>
</comment>
<accession>A0A873HVT8</accession>
<dbReference type="InterPro" id="IPR022666">
    <property type="entry name" value="Ribosomal_uL2_RNA-bd_dom"/>
</dbReference>
<dbReference type="Pfam" id="PF00181">
    <property type="entry name" value="Ribosomal_L2_N"/>
    <property type="match status" value="1"/>
</dbReference>
<dbReference type="RefSeq" id="YP_010040801.1">
    <property type="nucleotide sequence ID" value="NC_054192.1"/>
</dbReference>
<dbReference type="SMART" id="SM01382">
    <property type="entry name" value="Ribosomal_L2_C"/>
    <property type="match status" value="1"/>
</dbReference>
<dbReference type="SUPFAM" id="SSF50104">
    <property type="entry name" value="Translation proteins SH3-like domain"/>
    <property type="match status" value="1"/>
</dbReference>
<dbReference type="InterPro" id="IPR005880">
    <property type="entry name" value="Ribosomal_uL2_bac/org-type"/>
</dbReference>
<dbReference type="GO" id="GO:0005762">
    <property type="term" value="C:mitochondrial large ribosomal subunit"/>
    <property type="evidence" value="ECO:0007669"/>
    <property type="project" value="TreeGrafter"/>
</dbReference>
<comment type="subunit">
    <text evidence="3">Part of the 50S ribosomal subunit.</text>
</comment>
<dbReference type="EMBL" id="MN794236">
    <property type="protein sequence ID" value="QOZ41697.1"/>
    <property type="molecule type" value="Genomic_DNA"/>
</dbReference>
<sequence>MSIRYYKPTSPGRRHATTFDFKEISSKKPEKNLTKGWSRAQGRNNRGVITSRHRGGGHKRIYRFIDFSRNKIGISATIKAIEYDPNRTARIALAYYKDGEKRYILSPSGLKIGDNIISSPHAPIAVGNSLPLLHIPLGTSIHNIELHPGAGGQLARSAGTVAKIIAKDNSWCSLRLPSGETRLVSLKCWATIGRVGNIENSNMVLGKAGRNRWLNKRPHVRGSAMNPVDHPHGGGEGKAPIGLKRPLTLWGKPTLGMKTRKRKKFSNNLIIKF</sequence>
<dbReference type="SUPFAM" id="SSF50249">
    <property type="entry name" value="Nucleic acid-binding proteins"/>
    <property type="match status" value="1"/>
</dbReference>
<dbReference type="InterPro" id="IPR014726">
    <property type="entry name" value="Ribosomal_uL2_dom3"/>
</dbReference>
<feature type="region of interest" description="Disordered" evidence="8">
    <location>
        <begin position="224"/>
        <end position="243"/>
    </location>
</feature>
<dbReference type="SMART" id="SM01383">
    <property type="entry name" value="Ribosomal_L2"/>
    <property type="match status" value="1"/>
</dbReference>
<dbReference type="AlphaFoldDB" id="A0A873HVT8"/>
<feature type="domain" description="Large ribosomal subunit protein uL2 C-terminal" evidence="9">
    <location>
        <begin position="124"/>
        <end position="253"/>
    </location>
</feature>
<evidence type="ECO:0000259" key="10">
    <source>
        <dbReference type="SMART" id="SM01383"/>
    </source>
</evidence>
<dbReference type="InterPro" id="IPR008991">
    <property type="entry name" value="Translation_prot_SH3-like_sf"/>
</dbReference>
<feature type="domain" description="Large ribosomal subunit protein uL2 RNA-binding" evidence="10">
    <location>
        <begin position="42"/>
        <end position="118"/>
    </location>
</feature>
<dbReference type="GO" id="GO:0003723">
    <property type="term" value="F:RNA binding"/>
    <property type="evidence" value="ECO:0007669"/>
    <property type="project" value="InterPro"/>
</dbReference>
<evidence type="ECO:0000259" key="9">
    <source>
        <dbReference type="SMART" id="SM01382"/>
    </source>
</evidence>